<evidence type="ECO:0000313" key="3">
    <source>
        <dbReference type="Proteomes" id="UP000323067"/>
    </source>
</evidence>
<feature type="region of interest" description="Disordered" evidence="1">
    <location>
        <begin position="241"/>
        <end position="279"/>
    </location>
</feature>
<name>A0A2H4SPN5_CORMI</name>
<feature type="region of interest" description="Disordered" evidence="1">
    <location>
        <begin position="15"/>
        <end position="39"/>
    </location>
</feature>
<dbReference type="Proteomes" id="UP000323067">
    <property type="component" value="Chromosome v"/>
</dbReference>
<protein>
    <submittedName>
        <fullName evidence="2">Uncharacterized protein</fullName>
    </submittedName>
</protein>
<evidence type="ECO:0000256" key="1">
    <source>
        <dbReference type="SAM" id="MobiDB-lite"/>
    </source>
</evidence>
<evidence type="ECO:0000313" key="2">
    <source>
        <dbReference type="EMBL" id="ATY65067.1"/>
    </source>
</evidence>
<feature type="region of interest" description="Disordered" evidence="1">
    <location>
        <begin position="60"/>
        <end position="115"/>
    </location>
</feature>
<dbReference type="OrthoDB" id="5204927at2759"/>
<dbReference type="EMBL" id="CP023325">
    <property type="protein sequence ID" value="ATY65067.1"/>
    <property type="molecule type" value="Genomic_DNA"/>
</dbReference>
<accession>A0A2H4SPN5</accession>
<dbReference type="VEuPathDB" id="FungiDB:CCM_04832"/>
<proteinExistence type="predicted"/>
<feature type="region of interest" description="Disordered" evidence="1">
    <location>
        <begin position="297"/>
        <end position="356"/>
    </location>
</feature>
<organism evidence="2 3">
    <name type="scientific">Cordyceps militaris</name>
    <name type="common">Caterpillar fungus</name>
    <name type="synonym">Clavaria militaris</name>
    <dbReference type="NCBI Taxonomy" id="73501"/>
    <lineage>
        <taxon>Eukaryota</taxon>
        <taxon>Fungi</taxon>
        <taxon>Dikarya</taxon>
        <taxon>Ascomycota</taxon>
        <taxon>Pezizomycotina</taxon>
        <taxon>Sordariomycetes</taxon>
        <taxon>Hypocreomycetidae</taxon>
        <taxon>Hypocreales</taxon>
        <taxon>Cordycipitaceae</taxon>
        <taxon>Cordyceps</taxon>
    </lineage>
</organism>
<dbReference type="VEuPathDB" id="FungiDB:A9K55_003981"/>
<sequence>MNYAYDFQSTKLVHRSGKGNTADLKPPKPKAAPHRCGLDPEDLTRRLQFVIAERTAFDAKRQSRVVSSSSSKPFRTQETSEAKSLRRRTVALDSLKDKRKSKVVDHHQSESGLAARFRRRLSKTALDEQLSADPAPSEGPYVPQVAASQFADTTLGDSPPDKSHIHKLSRAALKYHMDGINGDFQVASTAGPGTAPIAQAKALRRAQTLREKNYDRNQFQASMSDNLEPVLTSPLVKRRSIYTAHNPEEKQLRASRRKSTGSFKGTDPSPRHSTFLPPLNPANLAAVAEDHRVDWTQSDEVATTSPPRPKSTSPAQSTKGESKWKFRGQLNSLHRSKEEKAPSPPADAVEMPKPPMTSIFARFRRLALNNTE</sequence>
<dbReference type="AlphaFoldDB" id="A0A2H4SPN5"/>
<gene>
    <name evidence="2" type="ORF">A9K55_003981</name>
</gene>
<reference evidence="2 3" key="1">
    <citation type="journal article" date="2017" name="BMC Genomics">
        <title>Chromosome level assembly and secondary metabolite potential of the parasitic fungus Cordyceps militaris.</title>
        <authorList>
            <person name="Kramer G.J."/>
            <person name="Nodwell J.R."/>
        </authorList>
    </citation>
    <scope>NUCLEOTIDE SEQUENCE [LARGE SCALE GENOMIC DNA]</scope>
    <source>
        <strain evidence="2 3">ATCC 34164</strain>
    </source>
</reference>